<accession>Q8QRY9</accession>
<dbReference type="KEGG" id="vg:935459"/>
<evidence type="ECO:0000313" key="2">
    <source>
        <dbReference type="EMBL" id="AAM00749.1"/>
    </source>
</evidence>
<dbReference type="RefSeq" id="NP_612743.1">
    <property type="nucleotide sequence ID" value="NC_003521.1"/>
</dbReference>
<evidence type="ECO:0000313" key="3">
    <source>
        <dbReference type="EMBL" id="QXV67863.1"/>
    </source>
</evidence>
<keyword evidence="1" id="KW-1133">Transmembrane helix</keyword>
<dbReference type="OrthoDB" id="14406at10239"/>
<reference evidence="2 4" key="1">
    <citation type="journal article" date="2003" name="J. Gen. Virol.">
        <title>The human cytomegalovirus genome revisited: comparison with the chimpanzee cytomegalovirus genome.</title>
        <authorList>
            <person name="Davison A.J."/>
            <person name="Dolan A."/>
            <person name="Akter P."/>
            <person name="Addison C."/>
            <person name="Dargan D.J."/>
            <person name="Alcendor D.J."/>
            <person name="McGeoch D.J."/>
            <person name="Hayward G.S."/>
        </authorList>
    </citation>
    <scope>NUCLEOTIDE SEQUENCE [LARGE SCALE GENOMIC DNA]</scope>
    <source>
        <strain evidence="2">Heberling</strain>
    </source>
</reference>
<name>Q8QRY9_9BETA</name>
<evidence type="ECO:0000256" key="1">
    <source>
        <dbReference type="SAM" id="Phobius"/>
    </source>
</evidence>
<reference evidence="3" key="2">
    <citation type="submission" date="2021-05" db="EMBL/GenBank/DDBJ databases">
        <title>Cloning and multi-omic analysis of chimpanzee cytomegalovirus: a resource for comparative functional genomics.</title>
        <authorList>
            <person name="Phan Q.V."/>
        </authorList>
    </citation>
    <scope>NUCLEOTIDE SEQUENCE</scope>
    <source>
        <strain evidence="3">Heberling</strain>
    </source>
</reference>
<dbReference type="GeneID" id="935459"/>
<keyword evidence="1" id="KW-0812">Transmembrane</keyword>
<proteinExistence type="predicted"/>
<sequence>MQRVRVTVVLVSVAAALRYAVTAGGEAAVAQVHDRTGEPGVNISYLYKNDTNLTILCNTTALQSPFLASGIMVSTKRNTTIVAGKVNYTADNEKKDYHHYLNVTLRAEYGTYLNAGVTCWGSNGTWGAKTFEVHSMANQTDNATEISFHRVTEQELIDNPEYFRRSNKKLVMIVIVSQLVFVMLIINASFVWSWKFRRHR</sequence>
<feature type="transmembrane region" description="Helical" evidence="1">
    <location>
        <begin position="170"/>
        <end position="194"/>
    </location>
</feature>
<protein>
    <submittedName>
        <fullName evidence="2">Membrane protein UL120</fullName>
    </submittedName>
</protein>
<keyword evidence="4" id="KW-1185">Reference proteome</keyword>
<gene>
    <name evidence="2" type="primary">UL120</name>
    <name evidence="2" type="ORF">CCMVgp101</name>
</gene>
<organism evidence="2 4">
    <name type="scientific">Panine betaherpesvirus 2</name>
    <name type="common">Chimpanzee cytomegalovirus</name>
    <dbReference type="NCBI Taxonomy" id="188763"/>
    <lineage>
        <taxon>Viruses</taxon>
        <taxon>Duplodnaviria</taxon>
        <taxon>Heunggongvirae</taxon>
        <taxon>Peploviricota</taxon>
        <taxon>Herviviricetes</taxon>
        <taxon>Herpesvirales</taxon>
        <taxon>Orthoherpesviridae</taxon>
        <taxon>Betaherpesvirinae</taxon>
        <taxon>Cytomegalovirus</taxon>
        <taxon>Cytomegalovirus paninebeta2</taxon>
    </lineage>
</organism>
<dbReference type="Proteomes" id="UP000099188">
    <property type="component" value="Segment"/>
</dbReference>
<evidence type="ECO:0000313" key="4">
    <source>
        <dbReference type="Proteomes" id="UP000099188"/>
    </source>
</evidence>
<keyword evidence="1" id="KW-0472">Membrane</keyword>
<dbReference type="EMBL" id="MZ151943">
    <property type="protein sequence ID" value="QXV67863.1"/>
    <property type="molecule type" value="Genomic_DNA"/>
</dbReference>
<dbReference type="EMBL" id="AF480884">
    <property type="protein sequence ID" value="AAM00749.1"/>
    <property type="molecule type" value="Genomic_DNA"/>
</dbReference>